<dbReference type="Gene3D" id="3.90.1030.10">
    <property type="entry name" value="Ribosomal protein L17"/>
    <property type="match status" value="1"/>
</dbReference>
<dbReference type="PANTHER" id="PTHR14413">
    <property type="entry name" value="RIBOSOMAL PROTEIN L17"/>
    <property type="match status" value="1"/>
</dbReference>
<accession>A0A382ECT7</accession>
<sequence length="120" mass="13562">MRHLKAGRKFGRPSAHRKALFRNMVTALIDRERIRTTLAKAKELRGKVEKTITLGKKGTLHARRHALKLVADRGVLKKIFGPLAERYANRPGGYTRVIKLGHRLGDDAPMAFIELVDREG</sequence>
<dbReference type="AlphaFoldDB" id="A0A382ECT7"/>
<name>A0A382ECT7_9ZZZZ</name>
<proteinExistence type="inferred from homology"/>
<dbReference type="GO" id="GO:0006412">
    <property type="term" value="P:translation"/>
    <property type="evidence" value="ECO:0007669"/>
    <property type="project" value="InterPro"/>
</dbReference>
<gene>
    <name evidence="4" type="ORF">METZ01_LOCUS201450</name>
</gene>
<protein>
    <recommendedName>
        <fullName evidence="5">50S ribosomal protein L17</fullName>
    </recommendedName>
</protein>
<dbReference type="NCBIfam" id="TIGR00059">
    <property type="entry name" value="L17"/>
    <property type="match status" value="1"/>
</dbReference>
<evidence type="ECO:0000313" key="4">
    <source>
        <dbReference type="EMBL" id="SVB48596.1"/>
    </source>
</evidence>
<comment type="similarity">
    <text evidence="1">Belongs to the bacterial ribosomal protein bL17 family.</text>
</comment>
<keyword evidence="2" id="KW-0689">Ribosomal protein</keyword>
<evidence type="ECO:0000256" key="2">
    <source>
        <dbReference type="ARBA" id="ARBA00022980"/>
    </source>
</evidence>
<dbReference type="GO" id="GO:0022625">
    <property type="term" value="C:cytosolic large ribosomal subunit"/>
    <property type="evidence" value="ECO:0007669"/>
    <property type="project" value="TreeGrafter"/>
</dbReference>
<keyword evidence="3" id="KW-0687">Ribonucleoprotein</keyword>
<dbReference type="EMBL" id="UINC01043903">
    <property type="protein sequence ID" value="SVB48596.1"/>
    <property type="molecule type" value="Genomic_DNA"/>
</dbReference>
<dbReference type="InterPro" id="IPR036373">
    <property type="entry name" value="Ribosomal_bL17_sf"/>
</dbReference>
<dbReference type="Pfam" id="PF01196">
    <property type="entry name" value="Ribosomal_L17"/>
    <property type="match status" value="1"/>
</dbReference>
<dbReference type="SUPFAM" id="SSF64263">
    <property type="entry name" value="Prokaryotic ribosomal protein L17"/>
    <property type="match status" value="1"/>
</dbReference>
<evidence type="ECO:0000256" key="3">
    <source>
        <dbReference type="ARBA" id="ARBA00023274"/>
    </source>
</evidence>
<dbReference type="HAMAP" id="MF_01368">
    <property type="entry name" value="Ribosomal_bL17"/>
    <property type="match status" value="1"/>
</dbReference>
<feature type="non-terminal residue" evidence="4">
    <location>
        <position position="120"/>
    </location>
</feature>
<reference evidence="4" key="1">
    <citation type="submission" date="2018-05" db="EMBL/GenBank/DDBJ databases">
        <authorList>
            <person name="Lanie J.A."/>
            <person name="Ng W.-L."/>
            <person name="Kazmierczak K.M."/>
            <person name="Andrzejewski T.M."/>
            <person name="Davidsen T.M."/>
            <person name="Wayne K.J."/>
            <person name="Tettelin H."/>
            <person name="Glass J.I."/>
            <person name="Rusch D."/>
            <person name="Podicherti R."/>
            <person name="Tsui H.-C.T."/>
            <person name="Winkler M.E."/>
        </authorList>
    </citation>
    <scope>NUCLEOTIDE SEQUENCE</scope>
</reference>
<dbReference type="GO" id="GO:0003735">
    <property type="term" value="F:structural constituent of ribosome"/>
    <property type="evidence" value="ECO:0007669"/>
    <property type="project" value="InterPro"/>
</dbReference>
<dbReference type="InterPro" id="IPR000456">
    <property type="entry name" value="Ribosomal_bL17"/>
</dbReference>
<evidence type="ECO:0008006" key="5">
    <source>
        <dbReference type="Google" id="ProtNLM"/>
    </source>
</evidence>
<dbReference type="PANTHER" id="PTHR14413:SF16">
    <property type="entry name" value="LARGE RIBOSOMAL SUBUNIT PROTEIN BL17M"/>
    <property type="match status" value="1"/>
</dbReference>
<organism evidence="4">
    <name type="scientific">marine metagenome</name>
    <dbReference type="NCBI Taxonomy" id="408172"/>
    <lineage>
        <taxon>unclassified sequences</taxon>
        <taxon>metagenomes</taxon>
        <taxon>ecological metagenomes</taxon>
    </lineage>
</organism>
<evidence type="ECO:0000256" key="1">
    <source>
        <dbReference type="ARBA" id="ARBA00008777"/>
    </source>
</evidence>
<dbReference type="FunFam" id="3.90.1030.10:FF:000001">
    <property type="entry name" value="50S ribosomal protein L17"/>
    <property type="match status" value="1"/>
</dbReference>